<feature type="domain" description="Solute-binding protein family 3/N-terminal" evidence="2">
    <location>
        <begin position="23"/>
        <end position="239"/>
    </location>
</feature>
<sequence length="244" mass="27279">MRLVTLLLLLSPLIVCAFSARAVVVVAADIPPYVIRAQQGAPSGMAIEVLEEAARRLGEPLEIELMPLARALSQASHRPDVLLLPPARNPQREPLFLWIAPLLEEAFVLVSHRRHHPTPISMKTLPGLTVGVMRGSHSQSLFQPLTGVTRELVTEEVSNASKLARDRIQAWAVAWNTARYNQQRAGLPLPDLVRGETLQQSTLYLAASPRFSRSEALRWRRVIQEMREDGSLARILHQYDYQAP</sequence>
<dbReference type="AlphaFoldDB" id="A0A3G9IQR4"/>
<reference evidence="4" key="1">
    <citation type="submission" date="2020-12" db="EMBL/GenBank/DDBJ databases">
        <title>GES Beta-lactamases isolated from hospital effluents in Brazil.</title>
        <authorList>
            <person name="Conte D."/>
            <person name="Mesa D."/>
            <person name="Palmeiro J.K."/>
            <person name="Dalla-Costa L.M."/>
        </authorList>
    </citation>
    <scope>NUCLEOTIDE SEQUENCE [LARGE SCALE GENOMIC DNA]</scope>
    <source>
        <strain evidence="4">Aero21</strain>
    </source>
</reference>
<dbReference type="Pfam" id="PF00497">
    <property type="entry name" value="SBP_bac_3"/>
    <property type="match status" value="1"/>
</dbReference>
<dbReference type="Gene3D" id="3.40.190.10">
    <property type="entry name" value="Periplasmic binding protein-like II"/>
    <property type="match status" value="2"/>
</dbReference>
<dbReference type="PANTHER" id="PTHR38834">
    <property type="entry name" value="PERIPLASMIC SUBSTRATE BINDING PROTEIN FAMILY 3"/>
    <property type="match status" value="1"/>
</dbReference>
<reference evidence="3" key="2">
    <citation type="submission" date="2021-07" db="EMBL/GenBank/DDBJ databases">
        <title>Draft genome sequence of carbapenem-resistant Aeromonas spp. in Japan.</title>
        <authorList>
            <person name="Maehana S."/>
            <person name="Suzuki M."/>
            <person name="Kitasato H."/>
        </authorList>
    </citation>
    <scope>NUCLEOTIDE SEQUENCE</scope>
    <source>
        <strain evidence="3">KAM343</strain>
    </source>
</reference>
<evidence type="ECO:0000313" key="3">
    <source>
        <dbReference type="EMBL" id="GJA41135.1"/>
    </source>
</evidence>
<dbReference type="PANTHER" id="PTHR38834:SF3">
    <property type="entry name" value="SOLUTE-BINDING PROTEIN FAMILY 3_N-TERMINAL DOMAIN-CONTAINING PROTEIN"/>
    <property type="match status" value="1"/>
</dbReference>
<keyword evidence="1" id="KW-0732">Signal</keyword>
<evidence type="ECO:0000313" key="5">
    <source>
        <dbReference type="EMBL" id="UZC88218.2"/>
    </source>
</evidence>
<proteinExistence type="predicted"/>
<dbReference type="EMBL" id="BPNI01000033">
    <property type="protein sequence ID" value="GJA41135.1"/>
    <property type="molecule type" value="Genomic_DNA"/>
</dbReference>
<dbReference type="Proteomes" id="UP001163285">
    <property type="component" value="Chromosome"/>
</dbReference>
<dbReference type="RefSeq" id="WP_174722087.1">
    <property type="nucleotide sequence ID" value="NZ_AP019195.1"/>
</dbReference>
<evidence type="ECO:0000313" key="4">
    <source>
        <dbReference type="EMBL" id="QQA60097.1"/>
    </source>
</evidence>
<evidence type="ECO:0000259" key="2">
    <source>
        <dbReference type="Pfam" id="PF00497"/>
    </source>
</evidence>
<feature type="chain" id="PRO_5044594327" evidence="1">
    <location>
        <begin position="23"/>
        <end position="244"/>
    </location>
</feature>
<dbReference type="InterPro" id="IPR001638">
    <property type="entry name" value="Solute-binding_3/MltF_N"/>
</dbReference>
<dbReference type="EMBL" id="CP110176">
    <property type="protein sequence ID" value="UZC88218.2"/>
    <property type="molecule type" value="Genomic_DNA"/>
</dbReference>
<accession>A0A3G9IQR4</accession>
<feature type="signal peptide" evidence="1">
    <location>
        <begin position="1"/>
        <end position="22"/>
    </location>
</feature>
<name>A0A3G9IQR4_AERCA</name>
<organism evidence="4">
    <name type="scientific">Aeromonas caviae</name>
    <name type="common">Aeromonas punctata</name>
    <dbReference type="NCBI Taxonomy" id="648"/>
    <lineage>
        <taxon>Bacteria</taxon>
        <taxon>Pseudomonadati</taxon>
        <taxon>Pseudomonadota</taxon>
        <taxon>Gammaproteobacteria</taxon>
        <taxon>Aeromonadales</taxon>
        <taxon>Aeromonadaceae</taxon>
        <taxon>Aeromonas</taxon>
    </lineage>
</organism>
<evidence type="ECO:0000256" key="1">
    <source>
        <dbReference type="SAM" id="SignalP"/>
    </source>
</evidence>
<protein>
    <submittedName>
        <fullName evidence="3">ABC transporter substrate-binding protein</fullName>
    </submittedName>
    <submittedName>
        <fullName evidence="4">Transporter substrate-binding domain-containing protein</fullName>
    </submittedName>
</protein>
<dbReference type="EMBL" id="CP065937">
    <property type="protein sequence ID" value="QQA60097.1"/>
    <property type="molecule type" value="Genomic_DNA"/>
</dbReference>
<gene>
    <name evidence="4" type="ORF">JC965_18090</name>
    <name evidence="3" type="ORF">KAM343_19310</name>
    <name evidence="5" type="ORF">OJY61_10040</name>
</gene>
<reference evidence="5" key="3">
    <citation type="submission" date="2023-04" db="EMBL/GenBank/DDBJ databases">
        <title>Whole Genome Sequence of Multi-drug resistant Aeromonas caviae as a gut pathogen in newborn.</title>
        <authorList>
            <person name="Jadhav S.V."/>
            <person name="Saroj S.D."/>
            <person name="Saha U.B."/>
            <person name="Sen S."/>
            <person name="Kher A."/>
        </authorList>
    </citation>
    <scope>NUCLEOTIDE SEQUENCE</scope>
    <source>
        <strain evidence="5">SVJ23</strain>
    </source>
</reference>
<dbReference type="SUPFAM" id="SSF53850">
    <property type="entry name" value="Periplasmic binding protein-like II"/>
    <property type="match status" value="1"/>
</dbReference>
<dbReference type="Proteomes" id="UP000886939">
    <property type="component" value="Unassembled WGS sequence"/>
</dbReference>